<dbReference type="EMBL" id="MCFD01000001">
    <property type="protein sequence ID" value="ORX74995.1"/>
    <property type="molecule type" value="Genomic_DNA"/>
</dbReference>
<feature type="region of interest" description="Disordered" evidence="9">
    <location>
        <begin position="277"/>
        <end position="340"/>
    </location>
</feature>
<dbReference type="GO" id="GO:0033188">
    <property type="term" value="F:sphingomyelin synthase activity"/>
    <property type="evidence" value="ECO:0007669"/>
    <property type="project" value="TreeGrafter"/>
</dbReference>
<evidence type="ECO:0000313" key="13">
    <source>
        <dbReference type="Proteomes" id="UP000193922"/>
    </source>
</evidence>
<evidence type="ECO:0000256" key="7">
    <source>
        <dbReference type="ARBA" id="ARBA00023098"/>
    </source>
</evidence>
<evidence type="ECO:0000256" key="2">
    <source>
        <dbReference type="ARBA" id="ARBA00005441"/>
    </source>
</evidence>
<keyword evidence="13" id="KW-1185">Reference proteome</keyword>
<dbReference type="InterPro" id="IPR045221">
    <property type="entry name" value="Sphingomyelin_synth-like"/>
</dbReference>
<accession>A0A1Y1WNP8</accession>
<sequence length="340" mass="38703">MPDIKALVERGIAKLPAFTQRPVNYVWRRVQRHWWLDKRSRLVEEALGFRYTLPDVFFDWIGMIELLWLTDMFDALMFVPTALLVVTHERPWRVISRMGCAWSLASLIRITTVAITSVPDPRPSCEYVVGNVFTTFTLHRCGDAIYSGHTLIFVISAMAWSSFSPRNWIGRGLTFFVWCLCIAGSLIVIANRAHYTIDVLLAWYIAPGCWYVAAWFWYWHVTKKGRLLRIEFPMEVGRHRMKDSPEMVERRRVMLGLMPDGTPGEVELTPPLCEVAPSTLQTEKRGDSAGSLVTNNEEKKVEEGVVTGADGSMGSGRTPDTQRLGDAFDEDFNASARHNV</sequence>
<dbReference type="PANTHER" id="PTHR21290">
    <property type="entry name" value="SPHINGOMYELIN SYNTHETASE"/>
    <property type="match status" value="1"/>
</dbReference>
<dbReference type="STRING" id="61395.A0A1Y1WNP8"/>
<comment type="caution">
    <text evidence="12">The sequence shown here is derived from an EMBL/GenBank/DDBJ whole genome shotgun (WGS) entry which is preliminary data.</text>
</comment>
<dbReference type="CDD" id="cd01610">
    <property type="entry name" value="PAP2_like"/>
    <property type="match status" value="1"/>
</dbReference>
<evidence type="ECO:0000256" key="8">
    <source>
        <dbReference type="ARBA" id="ARBA00023136"/>
    </source>
</evidence>
<evidence type="ECO:0000256" key="6">
    <source>
        <dbReference type="ARBA" id="ARBA00022989"/>
    </source>
</evidence>
<feature type="transmembrane region" description="Helical" evidence="10">
    <location>
        <begin position="144"/>
        <end position="163"/>
    </location>
</feature>
<dbReference type="Pfam" id="PF14360">
    <property type="entry name" value="PAP2_C"/>
    <property type="match status" value="1"/>
</dbReference>
<feature type="transmembrane region" description="Helical" evidence="10">
    <location>
        <begin position="175"/>
        <end position="195"/>
    </location>
</feature>
<reference evidence="12 13" key="1">
    <citation type="submission" date="2016-07" db="EMBL/GenBank/DDBJ databases">
        <title>Pervasive Adenine N6-methylation of Active Genes in Fungi.</title>
        <authorList>
            <consortium name="DOE Joint Genome Institute"/>
            <person name="Mondo S.J."/>
            <person name="Dannebaum R.O."/>
            <person name="Kuo R.C."/>
            <person name="Labutti K."/>
            <person name="Haridas S."/>
            <person name="Kuo A."/>
            <person name="Salamov A."/>
            <person name="Ahrendt S.R."/>
            <person name="Lipzen A."/>
            <person name="Sullivan W."/>
            <person name="Andreopoulos W.B."/>
            <person name="Clum A."/>
            <person name="Lindquist E."/>
            <person name="Daum C."/>
            <person name="Ramamoorthy G.K."/>
            <person name="Gryganskyi A."/>
            <person name="Culley D."/>
            <person name="Magnuson J.K."/>
            <person name="James T.Y."/>
            <person name="O'Malley M.A."/>
            <person name="Stajich J.E."/>
            <person name="Spatafora J.W."/>
            <person name="Visel A."/>
            <person name="Grigoriev I.V."/>
        </authorList>
    </citation>
    <scope>NUCLEOTIDE SEQUENCE [LARGE SCALE GENOMIC DNA]</scope>
    <source>
        <strain evidence="12 13">ATCC 12442</strain>
    </source>
</reference>
<keyword evidence="4 10" id="KW-0812">Transmembrane</keyword>
<evidence type="ECO:0000259" key="11">
    <source>
        <dbReference type="Pfam" id="PF14360"/>
    </source>
</evidence>
<keyword evidence="8 10" id="KW-0472">Membrane</keyword>
<dbReference type="PANTHER" id="PTHR21290:SF25">
    <property type="entry name" value="SPHINGOMYELIN SYNTHASE-RELATED PROTEIN 1"/>
    <property type="match status" value="1"/>
</dbReference>
<dbReference type="GO" id="GO:0046513">
    <property type="term" value="P:ceramide biosynthetic process"/>
    <property type="evidence" value="ECO:0007669"/>
    <property type="project" value="TreeGrafter"/>
</dbReference>
<gene>
    <name evidence="12" type="ORF">DL89DRAFT_254751</name>
</gene>
<evidence type="ECO:0000256" key="5">
    <source>
        <dbReference type="ARBA" id="ARBA00022919"/>
    </source>
</evidence>
<evidence type="ECO:0000256" key="4">
    <source>
        <dbReference type="ARBA" id="ARBA00022692"/>
    </source>
</evidence>
<dbReference type="AlphaFoldDB" id="A0A1Y1WNP8"/>
<keyword evidence="5" id="KW-0746">Sphingolipid metabolism</keyword>
<dbReference type="InterPro" id="IPR025749">
    <property type="entry name" value="Sphingomyelin_synth-like_dom"/>
</dbReference>
<evidence type="ECO:0000256" key="10">
    <source>
        <dbReference type="SAM" id="Phobius"/>
    </source>
</evidence>
<evidence type="ECO:0000256" key="1">
    <source>
        <dbReference type="ARBA" id="ARBA00004141"/>
    </source>
</evidence>
<keyword evidence="6 10" id="KW-1133">Transmembrane helix</keyword>
<evidence type="ECO:0000256" key="9">
    <source>
        <dbReference type="SAM" id="MobiDB-lite"/>
    </source>
</evidence>
<organism evidence="12 13">
    <name type="scientific">Linderina pennispora</name>
    <dbReference type="NCBI Taxonomy" id="61395"/>
    <lineage>
        <taxon>Eukaryota</taxon>
        <taxon>Fungi</taxon>
        <taxon>Fungi incertae sedis</taxon>
        <taxon>Zoopagomycota</taxon>
        <taxon>Kickxellomycotina</taxon>
        <taxon>Kickxellomycetes</taxon>
        <taxon>Kickxellales</taxon>
        <taxon>Kickxellaceae</taxon>
        <taxon>Linderina</taxon>
    </lineage>
</organism>
<dbReference type="GO" id="GO:0005789">
    <property type="term" value="C:endoplasmic reticulum membrane"/>
    <property type="evidence" value="ECO:0007669"/>
    <property type="project" value="TreeGrafter"/>
</dbReference>
<dbReference type="GeneID" id="63801945"/>
<proteinExistence type="inferred from homology"/>
<dbReference type="SUPFAM" id="SSF48317">
    <property type="entry name" value="Acid phosphatase/Vanadium-dependent haloperoxidase"/>
    <property type="match status" value="1"/>
</dbReference>
<dbReference type="GO" id="GO:0047493">
    <property type="term" value="F:ceramide cholinephosphotransferase activity"/>
    <property type="evidence" value="ECO:0007669"/>
    <property type="project" value="TreeGrafter"/>
</dbReference>
<name>A0A1Y1WNP8_9FUNG</name>
<dbReference type="RefSeq" id="XP_040748206.1">
    <property type="nucleotide sequence ID" value="XM_040885297.1"/>
</dbReference>
<evidence type="ECO:0000313" key="12">
    <source>
        <dbReference type="EMBL" id="ORX74995.1"/>
    </source>
</evidence>
<protein>
    <recommendedName>
        <fullName evidence="11">Sphingomyelin synthase-like domain-containing protein</fullName>
    </recommendedName>
</protein>
<comment type="similarity">
    <text evidence="2">Belongs to the sphingomyelin synthase family.</text>
</comment>
<comment type="subcellular location">
    <subcellularLocation>
        <location evidence="1">Membrane</location>
        <topology evidence="1">Multi-pass membrane protein</topology>
    </subcellularLocation>
</comment>
<keyword evidence="3" id="KW-0808">Transferase</keyword>
<dbReference type="OrthoDB" id="422827at2759"/>
<feature type="domain" description="Sphingomyelin synthase-like" evidence="11">
    <location>
        <begin position="141"/>
        <end position="212"/>
    </location>
</feature>
<evidence type="ECO:0000256" key="3">
    <source>
        <dbReference type="ARBA" id="ARBA00022679"/>
    </source>
</evidence>
<dbReference type="GO" id="GO:0000139">
    <property type="term" value="C:Golgi membrane"/>
    <property type="evidence" value="ECO:0007669"/>
    <property type="project" value="TreeGrafter"/>
</dbReference>
<dbReference type="GO" id="GO:0005886">
    <property type="term" value="C:plasma membrane"/>
    <property type="evidence" value="ECO:0007669"/>
    <property type="project" value="TreeGrafter"/>
</dbReference>
<dbReference type="InterPro" id="IPR036938">
    <property type="entry name" value="PAP2/HPO_sf"/>
</dbReference>
<keyword evidence="7" id="KW-0443">Lipid metabolism</keyword>
<dbReference type="Proteomes" id="UP000193922">
    <property type="component" value="Unassembled WGS sequence"/>
</dbReference>
<feature type="transmembrane region" description="Helical" evidence="10">
    <location>
        <begin position="201"/>
        <end position="219"/>
    </location>
</feature>